<dbReference type="NCBIfam" id="TIGR00254">
    <property type="entry name" value="GGDEF"/>
    <property type="match status" value="1"/>
</dbReference>
<keyword evidence="1" id="KW-0812">Transmembrane</keyword>
<dbReference type="PANTHER" id="PTHR46663">
    <property type="entry name" value="DIGUANYLATE CYCLASE DGCT-RELATED"/>
    <property type="match status" value="1"/>
</dbReference>
<dbReference type="CDD" id="cd01949">
    <property type="entry name" value="GGDEF"/>
    <property type="match status" value="1"/>
</dbReference>
<name>A0A1H7QMU8_9GAMM</name>
<dbReference type="InterPro" id="IPR043128">
    <property type="entry name" value="Rev_trsase/Diguanyl_cyclase"/>
</dbReference>
<feature type="transmembrane region" description="Helical" evidence="1">
    <location>
        <begin position="67"/>
        <end position="86"/>
    </location>
</feature>
<evidence type="ECO:0000313" key="3">
    <source>
        <dbReference type="EMBL" id="SEL49390.1"/>
    </source>
</evidence>
<dbReference type="Gene3D" id="3.30.70.270">
    <property type="match status" value="1"/>
</dbReference>
<evidence type="ECO:0000313" key="4">
    <source>
        <dbReference type="Proteomes" id="UP000198807"/>
    </source>
</evidence>
<gene>
    <name evidence="3" type="ORF">SAMN04488129_1117</name>
</gene>
<dbReference type="PROSITE" id="PS50887">
    <property type="entry name" value="GGDEF"/>
    <property type="match status" value="1"/>
</dbReference>
<feature type="transmembrane region" description="Helical" evidence="1">
    <location>
        <begin position="41"/>
        <end position="61"/>
    </location>
</feature>
<keyword evidence="1" id="KW-0472">Membrane</keyword>
<keyword evidence="1" id="KW-1133">Transmembrane helix</keyword>
<dbReference type="SMART" id="SM00267">
    <property type="entry name" value="GGDEF"/>
    <property type="match status" value="1"/>
</dbReference>
<reference evidence="4" key="1">
    <citation type="submission" date="2016-10" db="EMBL/GenBank/DDBJ databases">
        <authorList>
            <person name="Varghese N."/>
            <person name="Submissions S."/>
        </authorList>
    </citation>
    <scope>NUCLEOTIDE SEQUENCE [LARGE SCALE GENOMIC DNA]</scope>
    <source>
        <strain evidence="4">CGMCC 1.9150</strain>
    </source>
</reference>
<accession>A0A1H7QMU8</accession>
<dbReference type="InterPro" id="IPR000160">
    <property type="entry name" value="GGDEF_dom"/>
</dbReference>
<dbReference type="InterPro" id="IPR029787">
    <property type="entry name" value="Nucleotide_cyclase"/>
</dbReference>
<dbReference type="PANTHER" id="PTHR46663:SF2">
    <property type="entry name" value="GGDEF DOMAIN-CONTAINING PROTEIN"/>
    <property type="match status" value="1"/>
</dbReference>
<dbReference type="Proteomes" id="UP000198807">
    <property type="component" value="Unassembled WGS sequence"/>
</dbReference>
<organism evidence="3 4">
    <name type="scientific">Halomonas daqiaonensis</name>
    <dbReference type="NCBI Taxonomy" id="650850"/>
    <lineage>
        <taxon>Bacteria</taxon>
        <taxon>Pseudomonadati</taxon>
        <taxon>Pseudomonadota</taxon>
        <taxon>Gammaproteobacteria</taxon>
        <taxon>Oceanospirillales</taxon>
        <taxon>Halomonadaceae</taxon>
        <taxon>Halomonas</taxon>
    </lineage>
</organism>
<sequence length="381" mass="42343">MTAYEQAPATPCRLTLRFKDPALERAFLRDSLERVRLHGRTAIGVGMLVYLLCGLLDIWHVPGDALGGVWATRLTALTVPALVLLATFTPLFARFSQLLLSCVCLAAGVGLIAIQAQLPVESAHYYYPALMMLTFYTYNFIGLRFPHALAIDVALLVAYNLVCGVWLDYPPHILLGHDIFIVSSNLIGGTTGYLVEQQRRLLFLRTRELRQQRQYHLERSQHDSLTGLPNRYLLHERIEQAMAGSQGHDMRHAGCFIDLDGFKALNDRLGHEVGDRLLTQVGERLKACVRKADTVARLGGDEFFVLAIGLESERDATVLVEKLLAALREPFPDVPDDLRLHASVGVCLFPYPGMSVSGIIHHADMAMYRVKAGGKDGYHIA</sequence>
<feature type="transmembrane region" description="Helical" evidence="1">
    <location>
        <begin position="98"/>
        <end position="118"/>
    </location>
</feature>
<dbReference type="InterPro" id="IPR052163">
    <property type="entry name" value="DGC-Regulatory_Protein"/>
</dbReference>
<feature type="transmembrane region" description="Helical" evidence="1">
    <location>
        <begin position="148"/>
        <end position="167"/>
    </location>
</feature>
<dbReference type="EMBL" id="FOBC01000011">
    <property type="protein sequence ID" value="SEL49390.1"/>
    <property type="molecule type" value="Genomic_DNA"/>
</dbReference>
<dbReference type="OrthoDB" id="73375at2"/>
<feature type="transmembrane region" description="Helical" evidence="1">
    <location>
        <begin position="173"/>
        <end position="195"/>
    </location>
</feature>
<proteinExistence type="predicted"/>
<keyword evidence="4" id="KW-1185">Reference proteome</keyword>
<dbReference type="STRING" id="650850.SAMN04488129_1117"/>
<protein>
    <submittedName>
        <fullName evidence="3">Diguanylate cyclase (GGDEF) domain-containing protein</fullName>
    </submittedName>
</protein>
<feature type="transmembrane region" description="Helical" evidence="1">
    <location>
        <begin position="124"/>
        <end position="141"/>
    </location>
</feature>
<evidence type="ECO:0000259" key="2">
    <source>
        <dbReference type="PROSITE" id="PS50887"/>
    </source>
</evidence>
<dbReference type="AlphaFoldDB" id="A0A1H7QMU8"/>
<evidence type="ECO:0000256" key="1">
    <source>
        <dbReference type="SAM" id="Phobius"/>
    </source>
</evidence>
<feature type="domain" description="GGDEF" evidence="2">
    <location>
        <begin position="250"/>
        <end position="381"/>
    </location>
</feature>
<dbReference type="RefSeq" id="WP_089713256.1">
    <property type="nucleotide sequence ID" value="NZ_FOBC01000011.1"/>
</dbReference>
<dbReference type="Pfam" id="PF00990">
    <property type="entry name" value="GGDEF"/>
    <property type="match status" value="1"/>
</dbReference>
<dbReference type="SUPFAM" id="SSF55073">
    <property type="entry name" value="Nucleotide cyclase"/>
    <property type="match status" value="1"/>
</dbReference>